<feature type="transmembrane region" description="Helical" evidence="1">
    <location>
        <begin position="95"/>
        <end position="117"/>
    </location>
</feature>
<keyword evidence="1" id="KW-0812">Transmembrane</keyword>
<dbReference type="Gene3D" id="1.20.1530.20">
    <property type="match status" value="1"/>
</dbReference>
<evidence type="ECO:0000313" key="3">
    <source>
        <dbReference type="Proteomes" id="UP000257131"/>
    </source>
</evidence>
<evidence type="ECO:0000313" key="2">
    <source>
        <dbReference type="EMBL" id="REC53839.1"/>
    </source>
</evidence>
<proteinExistence type="predicted"/>
<sequence>MSLLGRAARHGRWLLIAGLAAGILFPALAERMAAAIVPFLFVMLCVAALREGPRAALPGPSQLPRALAATVTLQAVLPLSAGAALWAVGALEAPLATAAVLALAAAPITGTPGLAVMSGADAGAALRQLALGTALLPLTAAPVFALLPAFPDPLAVAGGAARLLALVALAGLAAALLRRAAPGLTAPAARPALDGVMALAMSLVVIGLMSAVGPAALTAPGAALG</sequence>
<gene>
    <name evidence="2" type="ORF">DRV84_14605</name>
</gene>
<feature type="transmembrane region" description="Helical" evidence="1">
    <location>
        <begin position="198"/>
        <end position="217"/>
    </location>
</feature>
<feature type="transmembrane region" description="Helical" evidence="1">
    <location>
        <begin position="35"/>
        <end position="53"/>
    </location>
</feature>
<dbReference type="EMBL" id="QOHR01000044">
    <property type="protein sequence ID" value="REC53839.1"/>
    <property type="molecule type" value="Genomic_DNA"/>
</dbReference>
<keyword evidence="3" id="KW-1185">Reference proteome</keyword>
<dbReference type="Proteomes" id="UP000257131">
    <property type="component" value="Unassembled WGS sequence"/>
</dbReference>
<organism evidence="2 3">
    <name type="scientific">Rhodosalinus sediminis</name>
    <dbReference type="NCBI Taxonomy" id="1940533"/>
    <lineage>
        <taxon>Bacteria</taxon>
        <taxon>Pseudomonadati</taxon>
        <taxon>Pseudomonadota</taxon>
        <taxon>Alphaproteobacteria</taxon>
        <taxon>Rhodobacterales</taxon>
        <taxon>Paracoccaceae</taxon>
        <taxon>Rhodosalinus</taxon>
    </lineage>
</organism>
<dbReference type="InterPro" id="IPR038770">
    <property type="entry name" value="Na+/solute_symporter_sf"/>
</dbReference>
<evidence type="ECO:0008006" key="4">
    <source>
        <dbReference type="Google" id="ProtNLM"/>
    </source>
</evidence>
<dbReference type="RefSeq" id="WP_115982007.1">
    <property type="nucleotide sequence ID" value="NZ_QOHR01000044.1"/>
</dbReference>
<dbReference type="OrthoDB" id="8477735at2"/>
<feature type="transmembrane region" description="Helical" evidence="1">
    <location>
        <begin position="129"/>
        <end position="150"/>
    </location>
</feature>
<feature type="non-terminal residue" evidence="2">
    <location>
        <position position="225"/>
    </location>
</feature>
<comment type="caution">
    <text evidence="2">The sequence shown here is derived from an EMBL/GenBank/DDBJ whole genome shotgun (WGS) entry which is preliminary data.</text>
</comment>
<keyword evidence="1" id="KW-1133">Transmembrane helix</keyword>
<feature type="transmembrane region" description="Helical" evidence="1">
    <location>
        <begin position="156"/>
        <end position="177"/>
    </location>
</feature>
<feature type="transmembrane region" description="Helical" evidence="1">
    <location>
        <begin position="12"/>
        <end position="29"/>
    </location>
</feature>
<evidence type="ECO:0000256" key="1">
    <source>
        <dbReference type="SAM" id="Phobius"/>
    </source>
</evidence>
<protein>
    <recommendedName>
        <fullName evidence="4">Bile acid:sodium symporter</fullName>
    </recommendedName>
</protein>
<name>A0A3D9BJY5_9RHOB</name>
<accession>A0A3D9BJY5</accession>
<dbReference type="AlphaFoldDB" id="A0A3D9BJY5"/>
<keyword evidence="1" id="KW-0472">Membrane</keyword>
<feature type="transmembrane region" description="Helical" evidence="1">
    <location>
        <begin position="65"/>
        <end position="89"/>
    </location>
</feature>
<reference evidence="2 3" key="1">
    <citation type="journal article" date="2017" name="Int. J. Syst. Evol. Microbiol.">
        <title>Rhodosalinus sediminis gen. nov., sp. nov., isolated from marine saltern.</title>
        <authorList>
            <person name="Guo L.Y."/>
            <person name="Ling S.K."/>
            <person name="Li C.M."/>
            <person name="Chen G.J."/>
            <person name="Du Z.J."/>
        </authorList>
    </citation>
    <scope>NUCLEOTIDE SEQUENCE [LARGE SCALE GENOMIC DNA]</scope>
    <source>
        <strain evidence="2 3">WDN1C137</strain>
    </source>
</reference>